<dbReference type="STRING" id="43151.W5JM67"/>
<reference evidence="5 7" key="1">
    <citation type="journal article" date="2010" name="BMC Genomics">
        <title>Combination of measures distinguishes pre-miRNAs from other stem-loops in the genome of the newly sequenced Anopheles darlingi.</title>
        <authorList>
            <person name="Mendes N.D."/>
            <person name="Freitas A.T."/>
            <person name="Vasconcelos A.T."/>
            <person name="Sagot M.F."/>
        </authorList>
    </citation>
    <scope>NUCLEOTIDE SEQUENCE</scope>
</reference>
<dbReference type="InterPro" id="IPR035979">
    <property type="entry name" value="RBD_domain_sf"/>
</dbReference>
<name>W5JM67_ANODA</name>
<dbReference type="Pfam" id="PF00076">
    <property type="entry name" value="RRM_1"/>
    <property type="match status" value="1"/>
</dbReference>
<dbReference type="InterPro" id="IPR050907">
    <property type="entry name" value="SRSF"/>
</dbReference>
<feature type="compositionally biased region" description="Low complexity" evidence="3">
    <location>
        <begin position="284"/>
        <end position="293"/>
    </location>
</feature>
<dbReference type="InterPro" id="IPR012677">
    <property type="entry name" value="Nucleotide-bd_a/b_plait_sf"/>
</dbReference>
<dbReference type="EMBL" id="ADMH02000650">
    <property type="protein sequence ID" value="ETN65452.1"/>
    <property type="molecule type" value="Genomic_DNA"/>
</dbReference>
<protein>
    <recommendedName>
        <fullName evidence="4">RRM domain-containing protein</fullName>
    </recommendedName>
</protein>
<dbReference type="PANTHER" id="PTHR23147">
    <property type="entry name" value="SERINE/ARGININE RICH SPLICING FACTOR"/>
    <property type="match status" value="1"/>
</dbReference>
<reference evidence="6" key="4">
    <citation type="submission" date="2015-06" db="UniProtKB">
        <authorList>
            <consortium name="EnsemblMetazoa"/>
        </authorList>
    </citation>
    <scope>IDENTIFICATION</scope>
</reference>
<feature type="domain" description="RRM" evidence="4">
    <location>
        <begin position="5"/>
        <end position="75"/>
    </location>
</feature>
<reference evidence="5" key="3">
    <citation type="journal article" date="2013" name="Nucleic Acids Res.">
        <title>The genome of Anopheles darlingi, the main neotropical malaria vector.</title>
        <authorList>
            <person name="Marinotti O."/>
            <person name="Cerqueira G.C."/>
            <person name="de Almeida L.G."/>
            <person name="Ferro M.I."/>
            <person name="Loreto E.L."/>
            <person name="Zaha A."/>
            <person name="Teixeira S.M."/>
            <person name="Wespiser A.R."/>
            <person name="Almeida E Silva A."/>
            <person name="Schlindwein A.D."/>
            <person name="Pacheco A.C."/>
            <person name="Silva A.L."/>
            <person name="Graveley B.R."/>
            <person name="Walenz B.P."/>
            <person name="Lima Bde A."/>
            <person name="Ribeiro C.A."/>
            <person name="Nunes-Silva C.G."/>
            <person name="de Carvalho C.R."/>
            <person name="Soares C.M."/>
            <person name="de Menezes C.B."/>
            <person name="Matiolli C."/>
            <person name="Caffrey D."/>
            <person name="Araujo D.A."/>
            <person name="de Oliveira D.M."/>
            <person name="Golenbock D."/>
            <person name="Grisard E.C."/>
            <person name="Fantinatti-Garboggini F."/>
            <person name="de Carvalho F.M."/>
            <person name="Barcellos F.G."/>
            <person name="Prosdocimi F."/>
            <person name="May G."/>
            <person name="Azevedo Junior G.M."/>
            <person name="Guimaraes G.M."/>
            <person name="Goldman G.H."/>
            <person name="Padilha I.Q."/>
            <person name="Batista Jda S."/>
            <person name="Ferro J.A."/>
            <person name="Ribeiro J.M."/>
            <person name="Fietto J.L."/>
            <person name="Dabbas K.M."/>
            <person name="Cerdeira L."/>
            <person name="Agnez-Lima L.F."/>
            <person name="Brocchi M."/>
            <person name="de Carvalho M.O."/>
            <person name="Teixeira Mde M."/>
            <person name="Diniz Maia Mde M."/>
            <person name="Goldman M.H."/>
            <person name="Cruz Schneider M.P."/>
            <person name="Felipe M.S."/>
            <person name="Hungria M."/>
            <person name="Nicolas M.F."/>
            <person name="Pereira M."/>
            <person name="Montes M.A."/>
            <person name="Cantao M.E."/>
            <person name="Vincentz M."/>
            <person name="Rafael M.S."/>
            <person name="Silverman N."/>
            <person name="Stoco P.H."/>
            <person name="Souza R.C."/>
            <person name="Vicentini R."/>
            <person name="Gazzinelli R.T."/>
            <person name="Neves Rde O."/>
            <person name="Silva R."/>
            <person name="Astolfi-Filho S."/>
            <person name="Maciel T.E."/>
            <person name="Urmenyi T.P."/>
            <person name="Tadei W.P."/>
            <person name="Camargo E.P."/>
            <person name="de Vasconcelos A.T."/>
        </authorList>
    </citation>
    <scope>NUCLEOTIDE SEQUENCE</scope>
</reference>
<dbReference type="OMA" id="NQDMAES"/>
<evidence type="ECO:0000313" key="6">
    <source>
        <dbReference type="EnsemblMetazoa" id="ADAC002789-PA"/>
    </source>
</evidence>
<feature type="region of interest" description="Disordered" evidence="3">
    <location>
        <begin position="76"/>
        <end position="107"/>
    </location>
</feature>
<proteinExistence type="predicted"/>
<evidence type="ECO:0000313" key="5">
    <source>
        <dbReference type="EMBL" id="ETN65452.1"/>
    </source>
</evidence>
<dbReference type="PROSITE" id="PS50102">
    <property type="entry name" value="RRM"/>
    <property type="match status" value="1"/>
</dbReference>
<gene>
    <name evidence="5" type="ORF">AND_002789</name>
</gene>
<dbReference type="Gene3D" id="3.30.70.330">
    <property type="match status" value="1"/>
</dbReference>
<dbReference type="VEuPathDB" id="VectorBase:ADAC002789"/>
<sequence>MIPRTKVFVGSLPPATKPEEVRRLFENYGVVTECDVMNRCAFVHMQNQDMAESAIQALHNTTFKGVTIVVERGRVRERPPGGVGGMDSARGRVGAGPMRGSRGGMRSQPYGSYGATRAAPGGGAVAGYGPRASYGTGSRYEGSYRNDVGYSSSSSAYGYGYTSNGGGYGSTRHSSSEDRRGFTLPSYPADQSRAAYGSSYDGYSGYDNYSSGYGYDTSQASTSYQRWPSSSTSAADSYSYGGGYSQAPVDGGAAGPSTDYSQSYPAMGGGSSGYRSPAASAAVPPYRSSESGYGPPPPSSGRRF</sequence>
<dbReference type="eggNOG" id="KOG0118">
    <property type="taxonomic scope" value="Eukaryota"/>
</dbReference>
<dbReference type="AlphaFoldDB" id="W5JM67"/>
<dbReference type="SMART" id="SM00360">
    <property type="entry name" value="RRM"/>
    <property type="match status" value="1"/>
</dbReference>
<evidence type="ECO:0000256" key="2">
    <source>
        <dbReference type="PROSITE-ProRule" id="PRU00176"/>
    </source>
</evidence>
<feature type="compositionally biased region" description="Low complexity" evidence="3">
    <location>
        <begin position="98"/>
        <end position="107"/>
    </location>
</feature>
<feature type="region of interest" description="Disordered" evidence="3">
    <location>
        <begin position="167"/>
        <end position="188"/>
    </location>
</feature>
<evidence type="ECO:0000313" key="7">
    <source>
        <dbReference type="Proteomes" id="UP000000673"/>
    </source>
</evidence>
<reference evidence="5" key="2">
    <citation type="submission" date="2010-05" db="EMBL/GenBank/DDBJ databases">
        <authorList>
            <person name="Almeida L.G."/>
            <person name="Nicolas M.F."/>
            <person name="Souza R.C."/>
            <person name="Vasconcelos A.T.R."/>
        </authorList>
    </citation>
    <scope>NUCLEOTIDE SEQUENCE</scope>
</reference>
<dbReference type="GO" id="GO:0003723">
    <property type="term" value="F:RNA binding"/>
    <property type="evidence" value="ECO:0007669"/>
    <property type="project" value="UniProtKB-UniRule"/>
</dbReference>
<evidence type="ECO:0000256" key="1">
    <source>
        <dbReference type="ARBA" id="ARBA00022884"/>
    </source>
</evidence>
<dbReference type="VEuPathDB" id="VectorBase:ADAR2_010112"/>
<dbReference type="HOGENOM" id="CLU_053038_0_0_1"/>
<accession>W5JM67</accession>
<organism evidence="5">
    <name type="scientific">Anopheles darlingi</name>
    <name type="common">Mosquito</name>
    <dbReference type="NCBI Taxonomy" id="43151"/>
    <lineage>
        <taxon>Eukaryota</taxon>
        <taxon>Metazoa</taxon>
        <taxon>Ecdysozoa</taxon>
        <taxon>Arthropoda</taxon>
        <taxon>Hexapoda</taxon>
        <taxon>Insecta</taxon>
        <taxon>Pterygota</taxon>
        <taxon>Neoptera</taxon>
        <taxon>Endopterygota</taxon>
        <taxon>Diptera</taxon>
        <taxon>Nematocera</taxon>
        <taxon>Culicoidea</taxon>
        <taxon>Culicidae</taxon>
        <taxon>Anophelinae</taxon>
        <taxon>Anopheles</taxon>
    </lineage>
</organism>
<dbReference type="SUPFAM" id="SSF54928">
    <property type="entry name" value="RNA-binding domain, RBD"/>
    <property type="match status" value="1"/>
</dbReference>
<feature type="region of interest" description="Disordered" evidence="3">
    <location>
        <begin position="248"/>
        <end position="304"/>
    </location>
</feature>
<dbReference type="Proteomes" id="UP000000673">
    <property type="component" value="Unassembled WGS sequence"/>
</dbReference>
<dbReference type="InterPro" id="IPR000504">
    <property type="entry name" value="RRM_dom"/>
</dbReference>
<evidence type="ECO:0000256" key="3">
    <source>
        <dbReference type="SAM" id="MobiDB-lite"/>
    </source>
</evidence>
<keyword evidence="7" id="KW-1185">Reference proteome</keyword>
<dbReference type="EnsemblMetazoa" id="ADAC002789-RA">
    <property type="protein sequence ID" value="ADAC002789-PA"/>
    <property type="gene ID" value="ADAC002789"/>
</dbReference>
<feature type="compositionally biased region" description="Pro residues" evidence="3">
    <location>
        <begin position="294"/>
        <end position="304"/>
    </location>
</feature>
<evidence type="ECO:0000259" key="4">
    <source>
        <dbReference type="PROSITE" id="PS50102"/>
    </source>
</evidence>
<keyword evidence="1 2" id="KW-0694">RNA-binding</keyword>